<evidence type="ECO:0000313" key="5">
    <source>
        <dbReference type="Proteomes" id="UP000187506"/>
    </source>
</evidence>
<dbReference type="PROSITE" id="PS50082">
    <property type="entry name" value="WD_REPEATS_2"/>
    <property type="match status" value="1"/>
</dbReference>
<name>A0AAC9LK69_9FLAO</name>
<dbReference type="RefSeq" id="WP_076731546.1">
    <property type="nucleotide sequence ID" value="NZ_CP019352.1"/>
</dbReference>
<proteinExistence type="predicted"/>
<gene>
    <name evidence="4" type="ORF">BWR22_00795</name>
</gene>
<accession>A0AAC9LK69</accession>
<dbReference type="Gene3D" id="2.130.10.10">
    <property type="entry name" value="YVTN repeat-like/Quinoprotein amine dehydrogenase"/>
    <property type="match status" value="1"/>
</dbReference>
<dbReference type="SUPFAM" id="SSF50978">
    <property type="entry name" value="WD40 repeat-like"/>
    <property type="match status" value="1"/>
</dbReference>
<dbReference type="PANTHER" id="PTHR19848:SF8">
    <property type="entry name" value="F-BOX AND WD REPEAT DOMAIN CONTAINING 7"/>
    <property type="match status" value="1"/>
</dbReference>
<evidence type="ECO:0000256" key="1">
    <source>
        <dbReference type="ARBA" id="ARBA00022574"/>
    </source>
</evidence>
<dbReference type="InterPro" id="IPR036322">
    <property type="entry name" value="WD40_repeat_dom_sf"/>
</dbReference>
<keyword evidence="2" id="KW-0677">Repeat</keyword>
<dbReference type="EMBL" id="CP019352">
    <property type="protein sequence ID" value="APX98901.1"/>
    <property type="molecule type" value="Genomic_DNA"/>
</dbReference>
<sequence>MKKQTCFIFAFLSIIIAQSQIDLNRCKITQNQSFAVRTLLLTDSLFVQQSYNLSTLYVSKNDGSGTITILNGSPLGIKLVAVDSTQKYIAIVDYDKSVKIIEHNTKEVVKHFKIENSKITAITWYKNKLILGLEDGSNQIHCLNKEKPILTKTHNAAIIDFKVVNEYLYSIAQDGYLKKIMLNKTLRIEKSLNLEAIPSALAINFKANKIAVGMFNGDLNIINLNTFKVENTLNLHDNIITKVKFFDNQRLVSSSFDKTMKIYNLKKNNKKELVSCKDYIMTFNFNKQKLLYSCRNGTLVYINLDCNSNEILLKTLSTFE</sequence>
<evidence type="ECO:0000256" key="2">
    <source>
        <dbReference type="ARBA" id="ARBA00022737"/>
    </source>
</evidence>
<dbReference type="InterPro" id="IPR015943">
    <property type="entry name" value="WD40/YVTN_repeat-like_dom_sf"/>
</dbReference>
<protein>
    <submittedName>
        <fullName evidence="4">Uncharacterized protein</fullName>
    </submittedName>
</protein>
<dbReference type="InterPro" id="IPR001680">
    <property type="entry name" value="WD40_rpt"/>
</dbReference>
<organism evidence="4 5">
    <name type="scientific">Lacinutrix venerupis</name>
    <dbReference type="NCBI Taxonomy" id="1486034"/>
    <lineage>
        <taxon>Bacteria</taxon>
        <taxon>Pseudomonadati</taxon>
        <taxon>Bacteroidota</taxon>
        <taxon>Flavobacteriia</taxon>
        <taxon>Flavobacteriales</taxon>
        <taxon>Flavobacteriaceae</taxon>
        <taxon>Lacinutrix</taxon>
    </lineage>
</organism>
<keyword evidence="5" id="KW-1185">Reference proteome</keyword>
<dbReference type="KEGG" id="lvn:BWR22_00795"/>
<evidence type="ECO:0000256" key="3">
    <source>
        <dbReference type="PROSITE-ProRule" id="PRU00221"/>
    </source>
</evidence>
<evidence type="ECO:0000313" key="4">
    <source>
        <dbReference type="EMBL" id="APX98901.1"/>
    </source>
</evidence>
<dbReference type="Proteomes" id="UP000187506">
    <property type="component" value="Chromosome"/>
</dbReference>
<dbReference type="SMART" id="SM00320">
    <property type="entry name" value="WD40"/>
    <property type="match status" value="2"/>
</dbReference>
<keyword evidence="1 3" id="KW-0853">WD repeat</keyword>
<dbReference type="PANTHER" id="PTHR19848">
    <property type="entry name" value="WD40 REPEAT PROTEIN"/>
    <property type="match status" value="1"/>
</dbReference>
<reference evidence="4 5" key="1">
    <citation type="submission" date="2017-01" db="EMBL/GenBank/DDBJ databases">
        <title>Complete genome of Lacinutrix venerupis DOK2-8 isolated from seawater in Dokdo.</title>
        <authorList>
            <person name="Chi W.-J."/>
            <person name="Kim J.H."/>
        </authorList>
    </citation>
    <scope>NUCLEOTIDE SEQUENCE [LARGE SCALE GENOMIC DNA]</scope>
    <source>
        <strain evidence="4 5">DOK2-8</strain>
    </source>
</reference>
<feature type="repeat" description="WD" evidence="3">
    <location>
        <begin position="233"/>
        <end position="273"/>
    </location>
</feature>
<dbReference type="AlphaFoldDB" id="A0AAC9LK69"/>